<feature type="compositionally biased region" description="Polar residues" evidence="1">
    <location>
        <begin position="138"/>
        <end position="148"/>
    </location>
</feature>
<evidence type="ECO:0000256" key="1">
    <source>
        <dbReference type="SAM" id="MobiDB-lite"/>
    </source>
</evidence>
<accession>A0A445DJ95</accession>
<gene>
    <name evidence="2" type="ORF">Ahy_A04g021051</name>
</gene>
<dbReference type="EMBL" id="SDMP01000004">
    <property type="protein sequence ID" value="RYR63249.1"/>
    <property type="molecule type" value="Genomic_DNA"/>
</dbReference>
<dbReference type="STRING" id="3818.A0A445DJ95"/>
<feature type="region of interest" description="Disordered" evidence="1">
    <location>
        <begin position="105"/>
        <end position="148"/>
    </location>
</feature>
<evidence type="ECO:0000313" key="2">
    <source>
        <dbReference type="EMBL" id="RYR63249.1"/>
    </source>
</evidence>
<feature type="compositionally biased region" description="Polar residues" evidence="1">
    <location>
        <begin position="44"/>
        <end position="55"/>
    </location>
</feature>
<sequence length="249" mass="28160">MTKMDKFTVVETELYLIAYEDMLNRFKKPSQPIHLANLSQSSIPSDQNFQRNYNPSRGRGRGGRFMRGGRFTNSSRLFSQICNRPGHAAWSYYYRFDQQFQSPNTTFSAQSYHPPAPPPSFHQPRAFLAAPPSSSSSQNTAWYPNSGASHHMTAEPNNLLQAAENQIGSDQLYIGNGQADNLVFFEFWPHHCFVRDQATRNNLLQGIAKNRIYVFSNLFVPKTLSPTPNCIKQQTALTATSILNNSVDT</sequence>
<reference evidence="2 3" key="1">
    <citation type="submission" date="2019-01" db="EMBL/GenBank/DDBJ databases">
        <title>Sequencing of cultivated peanut Arachis hypogaea provides insights into genome evolution and oil improvement.</title>
        <authorList>
            <person name="Chen X."/>
        </authorList>
    </citation>
    <scope>NUCLEOTIDE SEQUENCE [LARGE SCALE GENOMIC DNA]</scope>
    <source>
        <strain evidence="3">cv. Fuhuasheng</strain>
        <tissue evidence="2">Leaves</tissue>
    </source>
</reference>
<proteinExistence type="predicted"/>
<comment type="caution">
    <text evidence="2">The sequence shown here is derived from an EMBL/GenBank/DDBJ whole genome shotgun (WGS) entry which is preliminary data.</text>
</comment>
<dbReference type="AlphaFoldDB" id="A0A445DJ95"/>
<name>A0A445DJ95_ARAHY</name>
<feature type="region of interest" description="Disordered" evidence="1">
    <location>
        <begin position="44"/>
        <end position="68"/>
    </location>
</feature>
<keyword evidence="3" id="KW-1185">Reference proteome</keyword>
<evidence type="ECO:0000313" key="3">
    <source>
        <dbReference type="Proteomes" id="UP000289738"/>
    </source>
</evidence>
<dbReference type="Proteomes" id="UP000289738">
    <property type="component" value="Chromosome A04"/>
</dbReference>
<organism evidence="2 3">
    <name type="scientific">Arachis hypogaea</name>
    <name type="common">Peanut</name>
    <dbReference type="NCBI Taxonomy" id="3818"/>
    <lineage>
        <taxon>Eukaryota</taxon>
        <taxon>Viridiplantae</taxon>
        <taxon>Streptophyta</taxon>
        <taxon>Embryophyta</taxon>
        <taxon>Tracheophyta</taxon>
        <taxon>Spermatophyta</taxon>
        <taxon>Magnoliopsida</taxon>
        <taxon>eudicotyledons</taxon>
        <taxon>Gunneridae</taxon>
        <taxon>Pentapetalae</taxon>
        <taxon>rosids</taxon>
        <taxon>fabids</taxon>
        <taxon>Fabales</taxon>
        <taxon>Fabaceae</taxon>
        <taxon>Papilionoideae</taxon>
        <taxon>50 kb inversion clade</taxon>
        <taxon>dalbergioids sensu lato</taxon>
        <taxon>Dalbergieae</taxon>
        <taxon>Pterocarpus clade</taxon>
        <taxon>Arachis</taxon>
    </lineage>
</organism>
<protein>
    <submittedName>
        <fullName evidence="2">Uncharacterized protein</fullName>
    </submittedName>
</protein>